<dbReference type="EMBL" id="CP064981">
    <property type="protein sequence ID" value="QQR92975.1"/>
    <property type="molecule type" value="Genomic_DNA"/>
</dbReference>
<dbReference type="PANTHER" id="PTHR11524">
    <property type="entry name" value="60S RIBOSOMAL PROTEIN L7"/>
    <property type="match status" value="1"/>
</dbReference>
<dbReference type="InterPro" id="IPR005997">
    <property type="entry name" value="Ribosomal_uL30_arc"/>
</dbReference>
<dbReference type="CDD" id="cd01657">
    <property type="entry name" value="Ribosomal_L7_archeal_euk"/>
    <property type="match status" value="1"/>
</dbReference>
<dbReference type="HAMAP" id="MF_01371_A">
    <property type="entry name" value="Ribosomal_uL30_A"/>
    <property type="match status" value="1"/>
</dbReference>
<dbReference type="InterPro" id="IPR035808">
    <property type="entry name" value="Ribosomal_uL30_euk_arc"/>
</dbReference>
<sequence>MLAIVRIRGLKHIRHDVKHTFMDFRLDRKNHCVLVKESPETTGMLNKIKDYVAYGPVKAETVAKLIEKRGRMEGDKKVSADALKAHKLASFTDLGKHIVEGKMTLEKAGIKPVFRLNSPKKGFARVGIKKPVSMKGDLGFHKDGVDELIGRMM</sequence>
<evidence type="ECO:0000256" key="3">
    <source>
        <dbReference type="ARBA" id="ARBA00023274"/>
    </source>
</evidence>
<reference evidence="6" key="1">
    <citation type="submission" date="2020-11" db="EMBL/GenBank/DDBJ databases">
        <title>Connecting structure to function with the recovery of over 1000 high-quality activated sludge metagenome-assembled genomes encoding full-length rRNA genes using long-read sequencing.</title>
        <authorList>
            <person name="Singleton C.M."/>
            <person name="Petriglieri F."/>
            <person name="Kristensen J.M."/>
            <person name="Kirkegaard R.H."/>
            <person name="Michaelsen T.Y."/>
            <person name="Andersen M.H."/>
            <person name="Karst S.M."/>
            <person name="Dueholm M.S."/>
            <person name="Nielsen P.H."/>
            <person name="Albertsen M."/>
        </authorList>
    </citation>
    <scope>NUCLEOTIDE SEQUENCE</scope>
    <source>
        <strain evidence="6">Fred_18-Q3-R57-64_BAT3C.431</strain>
    </source>
</reference>
<keyword evidence="2 4" id="KW-0689">Ribosomal protein</keyword>
<dbReference type="GO" id="GO:0000463">
    <property type="term" value="P:maturation of LSU-rRNA from tricistronic rRNA transcript (SSU-rRNA, 5.8S rRNA, LSU-rRNA)"/>
    <property type="evidence" value="ECO:0007669"/>
    <property type="project" value="TreeGrafter"/>
</dbReference>
<evidence type="ECO:0000256" key="4">
    <source>
        <dbReference type="HAMAP-Rule" id="MF_01371"/>
    </source>
</evidence>
<dbReference type="AlphaFoldDB" id="A0A7T9I216"/>
<protein>
    <recommendedName>
        <fullName evidence="4">Large ribosomal subunit protein uL30</fullName>
    </recommendedName>
</protein>
<dbReference type="GO" id="GO:0003723">
    <property type="term" value="F:RNA binding"/>
    <property type="evidence" value="ECO:0007669"/>
    <property type="project" value="TreeGrafter"/>
</dbReference>
<evidence type="ECO:0000313" key="6">
    <source>
        <dbReference type="EMBL" id="QQR92975.1"/>
    </source>
</evidence>
<dbReference type="InterPro" id="IPR036919">
    <property type="entry name" value="Ribo_uL30_ferredoxin-like_sf"/>
</dbReference>
<dbReference type="Gene3D" id="1.10.15.30">
    <property type="match status" value="1"/>
</dbReference>
<name>A0A7T9I216_9ARCH</name>
<organism evidence="6">
    <name type="scientific">Candidatus Iainarchaeum sp</name>
    <dbReference type="NCBI Taxonomy" id="3101447"/>
    <lineage>
        <taxon>Archaea</taxon>
        <taxon>Candidatus Iainarchaeota</taxon>
        <taxon>Candidatus Iainarchaeia</taxon>
        <taxon>Candidatus Iainarchaeales</taxon>
        <taxon>Candidatus Iainarchaeaceae</taxon>
        <taxon>Candidatus Iainarchaeum</taxon>
    </lineage>
</organism>
<dbReference type="InterPro" id="IPR039699">
    <property type="entry name" value="Ribosomal_uL30"/>
</dbReference>
<dbReference type="NCBIfam" id="TIGR01309">
    <property type="entry name" value="uL30_arch"/>
    <property type="match status" value="1"/>
</dbReference>
<dbReference type="PANTHER" id="PTHR11524:SF16">
    <property type="entry name" value="LARGE RIBOSOMAL SUBUNIT PROTEIN UL30"/>
    <property type="match status" value="1"/>
</dbReference>
<dbReference type="InterPro" id="IPR016082">
    <property type="entry name" value="Ribosomal_uL30_ferredoxin-like"/>
</dbReference>
<gene>
    <name evidence="4" type="primary">rpl30</name>
    <name evidence="6" type="ORF">IPJ89_01885</name>
</gene>
<dbReference type="Pfam" id="PF00327">
    <property type="entry name" value="Ribosomal_L30"/>
    <property type="match status" value="1"/>
</dbReference>
<evidence type="ECO:0000259" key="5">
    <source>
        <dbReference type="Pfam" id="PF00327"/>
    </source>
</evidence>
<proteinExistence type="inferred from homology"/>
<dbReference type="SUPFAM" id="SSF55129">
    <property type="entry name" value="Ribosomal protein L30p/L7e"/>
    <property type="match status" value="1"/>
</dbReference>
<dbReference type="NCBIfam" id="NF004711">
    <property type="entry name" value="PRK06049.1"/>
    <property type="match status" value="1"/>
</dbReference>
<keyword evidence="3 4" id="KW-0687">Ribonucleoprotein</keyword>
<comment type="subunit">
    <text evidence="4">Part of the 50S ribosomal subunit.</text>
</comment>
<dbReference type="GO" id="GO:0006412">
    <property type="term" value="P:translation"/>
    <property type="evidence" value="ECO:0007669"/>
    <property type="project" value="UniProtKB-UniRule"/>
</dbReference>
<dbReference type="Proteomes" id="UP000596004">
    <property type="component" value="Chromosome"/>
</dbReference>
<evidence type="ECO:0000256" key="1">
    <source>
        <dbReference type="ARBA" id="ARBA00007594"/>
    </source>
</evidence>
<accession>A0A7T9I216</accession>
<dbReference type="GO" id="GO:0003735">
    <property type="term" value="F:structural constituent of ribosome"/>
    <property type="evidence" value="ECO:0007669"/>
    <property type="project" value="UniProtKB-UniRule"/>
</dbReference>
<comment type="similarity">
    <text evidence="1 4">Belongs to the universal ribosomal protein uL30 family.</text>
</comment>
<dbReference type="GO" id="GO:0022625">
    <property type="term" value="C:cytosolic large ribosomal subunit"/>
    <property type="evidence" value="ECO:0007669"/>
    <property type="project" value="UniProtKB-UniRule"/>
</dbReference>
<evidence type="ECO:0000256" key="2">
    <source>
        <dbReference type="ARBA" id="ARBA00022980"/>
    </source>
</evidence>
<feature type="domain" description="Large ribosomal subunit protein uL30-like ferredoxin-like fold" evidence="5">
    <location>
        <begin position="2"/>
        <end position="52"/>
    </location>
</feature>
<dbReference type="Gene3D" id="3.30.1390.20">
    <property type="entry name" value="Ribosomal protein L30, ferredoxin-like fold domain"/>
    <property type="match status" value="1"/>
</dbReference>